<name>A0ACC0HGR5_9ERIC</name>
<gene>
    <name evidence="1" type="ORF">LOK49_LG06G02751</name>
</gene>
<accession>A0ACC0HGR5</accession>
<keyword evidence="2" id="KW-1185">Reference proteome</keyword>
<organism evidence="1 2">
    <name type="scientific">Camellia lanceoleosa</name>
    <dbReference type="NCBI Taxonomy" id="1840588"/>
    <lineage>
        <taxon>Eukaryota</taxon>
        <taxon>Viridiplantae</taxon>
        <taxon>Streptophyta</taxon>
        <taxon>Embryophyta</taxon>
        <taxon>Tracheophyta</taxon>
        <taxon>Spermatophyta</taxon>
        <taxon>Magnoliopsida</taxon>
        <taxon>eudicotyledons</taxon>
        <taxon>Gunneridae</taxon>
        <taxon>Pentapetalae</taxon>
        <taxon>asterids</taxon>
        <taxon>Ericales</taxon>
        <taxon>Theaceae</taxon>
        <taxon>Camellia</taxon>
    </lineage>
</organism>
<reference evidence="1 2" key="1">
    <citation type="journal article" date="2022" name="Plant J.">
        <title>Chromosome-level genome of Camellia lanceoleosa provides a valuable resource for understanding genome evolution and self-incompatibility.</title>
        <authorList>
            <person name="Gong W."/>
            <person name="Xiao S."/>
            <person name="Wang L."/>
            <person name="Liao Z."/>
            <person name="Chang Y."/>
            <person name="Mo W."/>
            <person name="Hu G."/>
            <person name="Li W."/>
            <person name="Zhao G."/>
            <person name="Zhu H."/>
            <person name="Hu X."/>
            <person name="Ji K."/>
            <person name="Xiang X."/>
            <person name="Song Q."/>
            <person name="Yuan D."/>
            <person name="Jin S."/>
            <person name="Zhang L."/>
        </authorList>
    </citation>
    <scope>NUCLEOTIDE SEQUENCE [LARGE SCALE GENOMIC DNA]</scope>
    <source>
        <strain evidence="1">SQ_2022a</strain>
    </source>
</reference>
<evidence type="ECO:0000313" key="2">
    <source>
        <dbReference type="Proteomes" id="UP001060215"/>
    </source>
</evidence>
<sequence>METNPLPLHLSHVQKPSLIINRTHSLLHSTALATLIYYRSSTIFQTLKTRDKPIFPLLFLSISELILSFIWVLSQAYRWRPVSRTPFPDRLPEDEELPAIDVFICTTDPNKEPTVDVMNTVVSAMAMDYPVDKLCVYLSDDGGSDVTLNAMKEAWRFAECWVPFCRRFGVETICPKAYFLEENHQKKDCRSDFLAEKEKVKEKYEEFKKCMMSSREKANIIMTNRDHPPLVEVINEKGMNEEVGDGVGAQHVQIPLLVYVSREKRPSLPHHFKAGALNVLLRVSAMISNSPYILVLDCDMYCNDSSSARQAMCFHLDLKMSPSLAFVQFPQKFHNISKNDIYGNRARSIFTILWKGMDGLEGPCLSGTCFYIKRKALYGSLMSEDVDIMKHKQYFGSSNDFIKSLRRHYKLNHCDFSNAMFFKEIQILASCAYENQTKWGKKVGFLYFSVLEDYFTDFINLHGEGWISVYCDLARPAFLGSGTTNLSDVLVQSTRWSSGFVEVAISRFCPLLHGPKQKEKQMSVLERMCYAELAFVPFYFIPLWCFAAIPQLYLLNGIPLYPEVSSWYFIVFSFIFLSSQSKQIQEILSTGGSIQTWSNEQRMWMIRSITSHLYGSLDAFMKRMGMRTASFQPTNKAVDDEQLKRYQMGKFDFQASNMLIVPVVTLVILNLVSLFGGVTRMVVINGSFNEMFVQVGLSFFIVSMSYPIVEGMVVRKDKGRVPISVSILSAVISMIYLLLGSFIIMYW</sequence>
<proteinExistence type="predicted"/>
<dbReference type="EMBL" id="CM045762">
    <property type="protein sequence ID" value="KAI8012113.1"/>
    <property type="molecule type" value="Genomic_DNA"/>
</dbReference>
<dbReference type="Proteomes" id="UP001060215">
    <property type="component" value="Chromosome 5"/>
</dbReference>
<protein>
    <submittedName>
        <fullName evidence="1">Cellulose synthase-like protein G2</fullName>
    </submittedName>
</protein>
<evidence type="ECO:0000313" key="1">
    <source>
        <dbReference type="EMBL" id="KAI8012113.1"/>
    </source>
</evidence>
<comment type="caution">
    <text evidence="1">The sequence shown here is derived from an EMBL/GenBank/DDBJ whole genome shotgun (WGS) entry which is preliminary data.</text>
</comment>